<dbReference type="GO" id="GO:0005886">
    <property type="term" value="C:plasma membrane"/>
    <property type="evidence" value="ECO:0007669"/>
    <property type="project" value="TreeGrafter"/>
</dbReference>
<keyword evidence="2" id="KW-0732">Signal</keyword>
<dbReference type="OMA" id="SHTEECH"/>
<dbReference type="EnsemblMetazoa" id="SMAR002836-RA">
    <property type="protein sequence ID" value="SMAR002836-PA"/>
    <property type="gene ID" value="SMAR002836"/>
</dbReference>
<dbReference type="GO" id="GO:0015026">
    <property type="term" value="F:coreceptor activity"/>
    <property type="evidence" value="ECO:0007669"/>
    <property type="project" value="TreeGrafter"/>
</dbReference>
<dbReference type="Pfam" id="PF00020">
    <property type="entry name" value="TNFR_c6"/>
    <property type="match status" value="3"/>
</dbReference>
<evidence type="ECO:0000256" key="2">
    <source>
        <dbReference type="SAM" id="SignalP"/>
    </source>
</evidence>
<accession>T1IP87</accession>
<dbReference type="AlphaFoldDB" id="T1IP87"/>
<dbReference type="PROSITE" id="PS50050">
    <property type="entry name" value="TNFR_NGFR_2"/>
    <property type="match status" value="3"/>
</dbReference>
<feature type="repeat" description="TNFR-Cys" evidence="1">
    <location>
        <begin position="48"/>
        <end position="84"/>
    </location>
</feature>
<comment type="caution">
    <text evidence="1">Lacks conserved residue(s) required for the propagation of feature annotation.</text>
</comment>
<dbReference type="GO" id="GO:0048406">
    <property type="term" value="F:nerve growth factor binding"/>
    <property type="evidence" value="ECO:0007669"/>
    <property type="project" value="TreeGrafter"/>
</dbReference>
<evidence type="ECO:0000313" key="4">
    <source>
        <dbReference type="EnsemblMetazoa" id="SMAR002836-PA"/>
    </source>
</evidence>
<dbReference type="PANTHER" id="PTHR46605:SF1">
    <property type="entry name" value="DEATH DOMAIN-CONTAINING MEMBRANE PROTEIN NRADD"/>
    <property type="match status" value="1"/>
</dbReference>
<dbReference type="InterPro" id="IPR052302">
    <property type="entry name" value="Neurotrophin_rcpt-DD"/>
</dbReference>
<dbReference type="SMART" id="SM00208">
    <property type="entry name" value="TNFR"/>
    <property type="match status" value="3"/>
</dbReference>
<dbReference type="PhylomeDB" id="T1IP87"/>
<keyword evidence="1" id="KW-1015">Disulfide bond</keyword>
<dbReference type="PROSITE" id="PS00652">
    <property type="entry name" value="TNFR_NGFR_1"/>
    <property type="match status" value="2"/>
</dbReference>
<feature type="domain" description="TNFR-Cys" evidence="3">
    <location>
        <begin position="88"/>
        <end position="126"/>
    </location>
</feature>
<evidence type="ECO:0000259" key="3">
    <source>
        <dbReference type="PROSITE" id="PS50050"/>
    </source>
</evidence>
<dbReference type="Proteomes" id="UP000014500">
    <property type="component" value="Unassembled WGS sequence"/>
</dbReference>
<sequence length="170" mass="18715">MWLHLLLLTILVNIRPAISFCDCPLGFECSDLEDDKLNSTCVPTVSVLCNEGLTYLSNGTCNQCSTCLSGLEERACNQTHDSVCVDRLCEREFYWNYETSRCDLCRLCPHGSGAIVPCGPSNDAICLQCPIGYFSDVLSYSAECVPCTICKNDQVVHNCTSIQDAICNAF</sequence>
<dbReference type="SUPFAM" id="SSF57586">
    <property type="entry name" value="TNF receptor-like"/>
    <property type="match status" value="1"/>
</dbReference>
<reference evidence="4" key="2">
    <citation type="submission" date="2015-02" db="UniProtKB">
        <authorList>
            <consortium name="EnsemblMetazoa"/>
        </authorList>
    </citation>
    <scope>IDENTIFICATION</scope>
</reference>
<dbReference type="GO" id="GO:0009986">
    <property type="term" value="C:cell surface"/>
    <property type="evidence" value="ECO:0007669"/>
    <property type="project" value="TreeGrafter"/>
</dbReference>
<feature type="disulfide bond" evidence="1">
    <location>
        <begin position="105"/>
        <end position="118"/>
    </location>
</feature>
<feature type="disulfide bond" evidence="1">
    <location>
        <begin position="108"/>
        <end position="126"/>
    </location>
</feature>
<dbReference type="InterPro" id="IPR001368">
    <property type="entry name" value="TNFR/NGFR_Cys_rich_reg"/>
</dbReference>
<organism evidence="4 5">
    <name type="scientific">Strigamia maritima</name>
    <name type="common">European centipede</name>
    <name type="synonym">Geophilus maritimus</name>
    <dbReference type="NCBI Taxonomy" id="126957"/>
    <lineage>
        <taxon>Eukaryota</taxon>
        <taxon>Metazoa</taxon>
        <taxon>Ecdysozoa</taxon>
        <taxon>Arthropoda</taxon>
        <taxon>Myriapoda</taxon>
        <taxon>Chilopoda</taxon>
        <taxon>Pleurostigmophora</taxon>
        <taxon>Geophilomorpha</taxon>
        <taxon>Linotaeniidae</taxon>
        <taxon>Strigamia</taxon>
    </lineage>
</organism>
<dbReference type="eggNOG" id="ENOG502SF5M">
    <property type="taxonomic scope" value="Eukaryota"/>
</dbReference>
<feature type="disulfide bond" evidence="1">
    <location>
        <begin position="129"/>
        <end position="144"/>
    </location>
</feature>
<reference evidence="5" key="1">
    <citation type="submission" date="2011-05" db="EMBL/GenBank/DDBJ databases">
        <authorList>
            <person name="Richards S.R."/>
            <person name="Qu J."/>
            <person name="Jiang H."/>
            <person name="Jhangiani S.N."/>
            <person name="Agravi P."/>
            <person name="Goodspeed R."/>
            <person name="Gross S."/>
            <person name="Mandapat C."/>
            <person name="Jackson L."/>
            <person name="Mathew T."/>
            <person name="Pu L."/>
            <person name="Thornton R."/>
            <person name="Saada N."/>
            <person name="Wilczek-Boney K.B."/>
            <person name="Lee S."/>
            <person name="Kovar C."/>
            <person name="Wu Y."/>
            <person name="Scherer S.E."/>
            <person name="Worley K.C."/>
            <person name="Muzny D.M."/>
            <person name="Gibbs R."/>
        </authorList>
    </citation>
    <scope>NUCLEOTIDE SEQUENCE</scope>
    <source>
        <strain evidence="5">Brora</strain>
    </source>
</reference>
<feature type="signal peptide" evidence="2">
    <location>
        <begin position="1"/>
        <end position="19"/>
    </location>
</feature>
<dbReference type="GO" id="GO:0007266">
    <property type="term" value="P:Rho protein signal transduction"/>
    <property type="evidence" value="ECO:0007669"/>
    <property type="project" value="TreeGrafter"/>
</dbReference>
<protein>
    <recommendedName>
        <fullName evidence="3">TNFR-Cys domain-containing protein</fullName>
    </recommendedName>
</protein>
<dbReference type="STRING" id="126957.T1IP87"/>
<feature type="chain" id="PRO_5004589928" description="TNFR-Cys domain-containing protein" evidence="2">
    <location>
        <begin position="20"/>
        <end position="170"/>
    </location>
</feature>
<proteinExistence type="predicted"/>
<feature type="repeat" description="TNFR-Cys" evidence="1">
    <location>
        <begin position="128"/>
        <end position="167"/>
    </location>
</feature>
<evidence type="ECO:0000256" key="1">
    <source>
        <dbReference type="PROSITE-ProRule" id="PRU00206"/>
    </source>
</evidence>
<dbReference type="GO" id="GO:0005035">
    <property type="term" value="F:death receptor activity"/>
    <property type="evidence" value="ECO:0007669"/>
    <property type="project" value="TreeGrafter"/>
</dbReference>
<dbReference type="Gene3D" id="2.10.50.10">
    <property type="entry name" value="Tumor Necrosis Factor Receptor, subunit A, domain 2"/>
    <property type="match status" value="2"/>
</dbReference>
<feature type="repeat" description="TNFR-Cys" evidence="1">
    <location>
        <begin position="88"/>
        <end position="126"/>
    </location>
</feature>
<feature type="domain" description="TNFR-Cys" evidence="3">
    <location>
        <begin position="128"/>
        <end position="167"/>
    </location>
</feature>
<dbReference type="HOGENOM" id="CLU_1572620_0_0_1"/>
<dbReference type="EMBL" id="JH431251">
    <property type="status" value="NOT_ANNOTATED_CDS"/>
    <property type="molecule type" value="Genomic_DNA"/>
</dbReference>
<evidence type="ECO:0000313" key="5">
    <source>
        <dbReference type="Proteomes" id="UP000014500"/>
    </source>
</evidence>
<dbReference type="PANTHER" id="PTHR46605">
    <property type="entry name" value="TUMOR NECROSIS FACTOR RECEPTOR"/>
    <property type="match status" value="1"/>
</dbReference>
<name>T1IP87_STRMM</name>
<keyword evidence="5" id="KW-1185">Reference proteome</keyword>
<feature type="domain" description="TNFR-Cys" evidence="3">
    <location>
        <begin position="48"/>
        <end position="84"/>
    </location>
</feature>